<name>A0A328AL89_9CAUL</name>
<feature type="region of interest" description="Disordered" evidence="1">
    <location>
        <begin position="1"/>
        <end position="28"/>
    </location>
</feature>
<evidence type="ECO:0000256" key="1">
    <source>
        <dbReference type="SAM" id="MobiDB-lite"/>
    </source>
</evidence>
<feature type="domain" description="Flagellar protein FlgJ N-terminal" evidence="2">
    <location>
        <begin position="46"/>
        <end position="93"/>
    </location>
</feature>
<dbReference type="Pfam" id="PF10135">
    <property type="entry name" value="Rod-binding"/>
    <property type="match status" value="1"/>
</dbReference>
<dbReference type="OrthoDB" id="7862954at2"/>
<evidence type="ECO:0000259" key="2">
    <source>
        <dbReference type="Pfam" id="PF10135"/>
    </source>
</evidence>
<dbReference type="EMBL" id="QFYQ01000001">
    <property type="protein sequence ID" value="RAK55703.1"/>
    <property type="molecule type" value="Genomic_DNA"/>
</dbReference>
<dbReference type="AlphaFoldDB" id="A0A328AL89"/>
<dbReference type="Proteomes" id="UP000249254">
    <property type="component" value="Unassembled WGS sequence"/>
</dbReference>
<organism evidence="3 4">
    <name type="scientific">Phenylobacterium soli</name>
    <dbReference type="NCBI Taxonomy" id="2170551"/>
    <lineage>
        <taxon>Bacteria</taxon>
        <taxon>Pseudomonadati</taxon>
        <taxon>Pseudomonadota</taxon>
        <taxon>Alphaproteobacteria</taxon>
        <taxon>Caulobacterales</taxon>
        <taxon>Caulobacteraceae</taxon>
        <taxon>Phenylobacterium</taxon>
    </lineage>
</organism>
<keyword evidence="4" id="KW-1185">Reference proteome</keyword>
<gene>
    <name evidence="3" type="ORF">DJ017_14895</name>
</gene>
<reference evidence="4" key="1">
    <citation type="submission" date="2018-05" db="EMBL/GenBank/DDBJ databases">
        <authorList>
            <person name="Li X."/>
        </authorList>
    </citation>
    <scope>NUCLEOTIDE SEQUENCE [LARGE SCALE GENOMIC DNA]</scope>
    <source>
        <strain evidence="4">LX32</strain>
    </source>
</reference>
<sequence>MTTPLSVSPSLLAPTAQPTAAEMAKRSQIKQTAQDFESSFLSVMMQQMFAGLSTDGPFGGGPGEEMFRSVLTDAMAKQVTRTGGVGVAASVEREMLKLQGLS</sequence>
<protein>
    <submittedName>
        <fullName evidence="3">Chemotaxis protein chel</fullName>
    </submittedName>
</protein>
<evidence type="ECO:0000313" key="4">
    <source>
        <dbReference type="Proteomes" id="UP000249254"/>
    </source>
</evidence>
<dbReference type="RefSeq" id="WP_111529451.1">
    <property type="nucleotide sequence ID" value="NZ_JBHRSG010000003.1"/>
</dbReference>
<dbReference type="InterPro" id="IPR019301">
    <property type="entry name" value="Flagellar_prot_FlgJ_N"/>
</dbReference>
<comment type="caution">
    <text evidence="3">The sequence shown here is derived from an EMBL/GenBank/DDBJ whole genome shotgun (WGS) entry which is preliminary data.</text>
</comment>
<evidence type="ECO:0000313" key="3">
    <source>
        <dbReference type="EMBL" id="RAK55703.1"/>
    </source>
</evidence>
<proteinExistence type="predicted"/>
<accession>A0A328AL89</accession>